<reference evidence="1" key="1">
    <citation type="submission" date="2023-06" db="EMBL/GenBank/DDBJ databases">
        <title>Genomic of Agaribacillus aureum.</title>
        <authorList>
            <person name="Wang G."/>
        </authorList>
    </citation>
    <scope>NUCLEOTIDE SEQUENCE</scope>
    <source>
        <strain evidence="1">BMA12</strain>
    </source>
</reference>
<keyword evidence="2" id="KW-1185">Reference proteome</keyword>
<accession>A0ABT8LB57</accession>
<dbReference type="RefSeq" id="WP_346759347.1">
    <property type="nucleotide sequence ID" value="NZ_JAUJEB010000004.1"/>
</dbReference>
<comment type="caution">
    <text evidence="1">The sequence shown here is derived from an EMBL/GenBank/DDBJ whole genome shotgun (WGS) entry which is preliminary data.</text>
</comment>
<proteinExistence type="predicted"/>
<dbReference type="Proteomes" id="UP001172083">
    <property type="component" value="Unassembled WGS sequence"/>
</dbReference>
<evidence type="ECO:0000313" key="2">
    <source>
        <dbReference type="Proteomes" id="UP001172083"/>
    </source>
</evidence>
<protein>
    <recommendedName>
        <fullName evidence="3">Lipoprotein</fullName>
    </recommendedName>
</protein>
<gene>
    <name evidence="1" type="ORF">QQ020_18180</name>
</gene>
<sequence length="238" mass="27162">MSTLISCNNNDDSGPSPKIPFTISLMGIDNTAVSVTAILENNQSVFKRKFTLLRDQQMARLMLEGIPDGFYKLRLLINEGKVNIGALTHEANIEVNVAINGSLKVNAPFYQDVCCVSIEWKGRYYYEHRKITGIFSSNPCEGYAGLLDNCKPIGHVSYLYVDKVIYDANDKILKEAVFECFDCTAEEENIVRCQEEFQSFYQLCKEEDWVTMDSMIRIDYGPKNDGVTMTSFYQKWKK</sequence>
<organism evidence="1 2">
    <name type="scientific">Agaribacillus aureus</name>
    <dbReference type="NCBI Taxonomy" id="3051825"/>
    <lineage>
        <taxon>Bacteria</taxon>
        <taxon>Pseudomonadati</taxon>
        <taxon>Bacteroidota</taxon>
        <taxon>Cytophagia</taxon>
        <taxon>Cytophagales</taxon>
        <taxon>Splendidivirgaceae</taxon>
        <taxon>Agaribacillus</taxon>
    </lineage>
</organism>
<dbReference type="EMBL" id="JAUJEB010000004">
    <property type="protein sequence ID" value="MDN5214010.1"/>
    <property type="molecule type" value="Genomic_DNA"/>
</dbReference>
<name>A0ABT8LB57_9BACT</name>
<evidence type="ECO:0008006" key="3">
    <source>
        <dbReference type="Google" id="ProtNLM"/>
    </source>
</evidence>
<evidence type="ECO:0000313" key="1">
    <source>
        <dbReference type="EMBL" id="MDN5214010.1"/>
    </source>
</evidence>